<dbReference type="InterPro" id="IPR003593">
    <property type="entry name" value="AAA+_ATPase"/>
</dbReference>
<sequence>MTDEIIVKTKNLRRTFEFGETEVVALDKIDMEIRRGEFAVVLGPSGSGKTTLLNMIGGIDKPTKGKVEVDGKEITAYDKDKLNEYRRNDVGWIFQFFNIVASLRAWENVGLALEFKGGYKTPEIKKLSYEILKHVGLKGKEERFPSQLSGGEQQRVAIARALIKKPKIIVADEPTGNLDFVTGQKIAELMRNLNKEEKTTFIVVSHDLNITQYADRVFHLQMGKIEKIEEHPGTMVSNKVEG</sequence>
<dbReference type="SMART" id="SM00382">
    <property type="entry name" value="AAA"/>
    <property type="match status" value="1"/>
</dbReference>
<evidence type="ECO:0000313" key="5">
    <source>
        <dbReference type="EMBL" id="UJG44540.1"/>
    </source>
</evidence>
<keyword evidence="3 5" id="KW-0067">ATP-binding</keyword>
<dbReference type="Pfam" id="PF00005">
    <property type="entry name" value="ABC_tran"/>
    <property type="match status" value="1"/>
</dbReference>
<evidence type="ECO:0000256" key="1">
    <source>
        <dbReference type="ARBA" id="ARBA00022448"/>
    </source>
</evidence>
<gene>
    <name evidence="5" type="ORF">K9W46_05010</name>
</gene>
<dbReference type="Proteomes" id="UP001200513">
    <property type="component" value="Chromosome"/>
</dbReference>
<dbReference type="CDD" id="cd03255">
    <property type="entry name" value="ABC_MJ0796_LolCDE_FtsE"/>
    <property type="match status" value="1"/>
</dbReference>
<keyword evidence="1" id="KW-0813">Transport</keyword>
<dbReference type="PANTHER" id="PTHR24220">
    <property type="entry name" value="IMPORT ATP-BINDING PROTEIN"/>
    <property type="match status" value="1"/>
</dbReference>
<dbReference type="PROSITE" id="PS00211">
    <property type="entry name" value="ABC_TRANSPORTER_1"/>
    <property type="match status" value="1"/>
</dbReference>
<dbReference type="GO" id="GO:0098796">
    <property type="term" value="C:membrane protein complex"/>
    <property type="evidence" value="ECO:0007669"/>
    <property type="project" value="UniProtKB-ARBA"/>
</dbReference>
<name>A0A9Y1BTK6_9ARCH</name>
<dbReference type="Gene3D" id="3.40.50.300">
    <property type="entry name" value="P-loop containing nucleotide triphosphate hydrolases"/>
    <property type="match status" value="1"/>
</dbReference>
<accession>A0A9Y1BTK6</accession>
<proteinExistence type="predicted"/>
<dbReference type="PANTHER" id="PTHR24220:SF86">
    <property type="entry name" value="ABC TRANSPORTER ABCH.1"/>
    <property type="match status" value="1"/>
</dbReference>
<dbReference type="InterPro" id="IPR003439">
    <property type="entry name" value="ABC_transporter-like_ATP-bd"/>
</dbReference>
<dbReference type="PROSITE" id="PS50893">
    <property type="entry name" value="ABC_TRANSPORTER_2"/>
    <property type="match status" value="1"/>
</dbReference>
<dbReference type="GO" id="GO:0022857">
    <property type="term" value="F:transmembrane transporter activity"/>
    <property type="evidence" value="ECO:0007669"/>
    <property type="project" value="TreeGrafter"/>
</dbReference>
<dbReference type="EMBL" id="CP084167">
    <property type="protein sequence ID" value="UJG44540.1"/>
    <property type="molecule type" value="Genomic_DNA"/>
</dbReference>
<reference evidence="5" key="1">
    <citation type="journal article" date="2022" name="Nat. Microbiol.">
        <title>Unique mobile elements and scalable gene flow at the prokaryote-eukaryote boundary revealed by circularized Asgard archaea genomes.</title>
        <authorList>
            <person name="Wu F."/>
            <person name="Speth D.R."/>
            <person name="Philosof A."/>
            <person name="Cremiere A."/>
            <person name="Narayanan A."/>
            <person name="Barco R.A."/>
            <person name="Connon S.A."/>
            <person name="Amend J.P."/>
            <person name="Antoshechkin I.A."/>
            <person name="Orphan V.J."/>
        </authorList>
    </citation>
    <scope>NUCLEOTIDE SEQUENCE</scope>
    <source>
        <strain evidence="5">PR6</strain>
    </source>
</reference>
<dbReference type="AlphaFoldDB" id="A0A9Y1BTK6"/>
<feature type="domain" description="ABC transporter" evidence="4">
    <location>
        <begin position="7"/>
        <end position="240"/>
    </location>
</feature>
<dbReference type="GO" id="GO:0016887">
    <property type="term" value="F:ATP hydrolysis activity"/>
    <property type="evidence" value="ECO:0007669"/>
    <property type="project" value="InterPro"/>
</dbReference>
<keyword evidence="2" id="KW-0547">Nucleotide-binding</keyword>
<evidence type="ECO:0000259" key="4">
    <source>
        <dbReference type="PROSITE" id="PS50893"/>
    </source>
</evidence>
<dbReference type="GO" id="GO:0005886">
    <property type="term" value="C:plasma membrane"/>
    <property type="evidence" value="ECO:0007669"/>
    <property type="project" value="TreeGrafter"/>
</dbReference>
<dbReference type="InterPro" id="IPR017911">
    <property type="entry name" value="MacB-like_ATP-bd"/>
</dbReference>
<organism evidence="5">
    <name type="scientific">Candidatus Heimdallarchaeum endolithica</name>
    <dbReference type="NCBI Taxonomy" id="2876572"/>
    <lineage>
        <taxon>Archaea</taxon>
        <taxon>Promethearchaeati</taxon>
        <taxon>Candidatus Heimdallarchaeota</taxon>
        <taxon>Candidatus Heimdallarchaeia (ex Rinke et al. 2021) (nom. nud.)</taxon>
        <taxon>Candidatus Heimdallarchaeales</taxon>
        <taxon>Candidatus Heimdallarchaeaceae</taxon>
        <taxon>Candidatus Heimdallarchaeum</taxon>
    </lineage>
</organism>
<dbReference type="InterPro" id="IPR027417">
    <property type="entry name" value="P-loop_NTPase"/>
</dbReference>
<dbReference type="GO" id="GO:0005524">
    <property type="term" value="F:ATP binding"/>
    <property type="evidence" value="ECO:0007669"/>
    <property type="project" value="UniProtKB-KW"/>
</dbReference>
<evidence type="ECO:0000256" key="2">
    <source>
        <dbReference type="ARBA" id="ARBA00022741"/>
    </source>
</evidence>
<dbReference type="InterPro" id="IPR015854">
    <property type="entry name" value="ABC_transpr_LolD-like"/>
</dbReference>
<dbReference type="SUPFAM" id="SSF52540">
    <property type="entry name" value="P-loop containing nucleoside triphosphate hydrolases"/>
    <property type="match status" value="1"/>
</dbReference>
<dbReference type="InterPro" id="IPR017871">
    <property type="entry name" value="ABC_transporter-like_CS"/>
</dbReference>
<dbReference type="FunFam" id="3.40.50.300:FF:000032">
    <property type="entry name" value="Export ABC transporter ATP-binding protein"/>
    <property type="match status" value="1"/>
</dbReference>
<protein>
    <submittedName>
        <fullName evidence="5">ABC transporter ATP-binding protein</fullName>
    </submittedName>
</protein>
<evidence type="ECO:0000256" key="3">
    <source>
        <dbReference type="ARBA" id="ARBA00022840"/>
    </source>
</evidence>